<evidence type="ECO:0000313" key="13">
    <source>
        <dbReference type="WBParaSite" id="Csp11.Scaffold543.g3429.t2"/>
    </source>
</evidence>
<keyword evidence="4 10" id="KW-1133">Transmembrane helix</keyword>
<evidence type="ECO:0000256" key="5">
    <source>
        <dbReference type="ARBA" id="ARBA00023040"/>
    </source>
</evidence>
<feature type="domain" description="G-protein coupled receptors family 1 profile" evidence="11">
    <location>
        <begin position="76"/>
        <end position="447"/>
    </location>
</feature>
<keyword evidence="5" id="KW-0297">G-protein coupled receptor</keyword>
<keyword evidence="3 10" id="KW-0812">Transmembrane</keyword>
<dbReference type="STRING" id="1561998.A0A1I7T8E9"/>
<dbReference type="InterPro" id="IPR000276">
    <property type="entry name" value="GPCR_Rhodpsn"/>
</dbReference>
<feature type="transmembrane region" description="Helical" evidence="10">
    <location>
        <begin position="429"/>
        <end position="450"/>
    </location>
</feature>
<organism evidence="12 13">
    <name type="scientific">Caenorhabditis tropicalis</name>
    <dbReference type="NCBI Taxonomy" id="1561998"/>
    <lineage>
        <taxon>Eukaryota</taxon>
        <taxon>Metazoa</taxon>
        <taxon>Ecdysozoa</taxon>
        <taxon>Nematoda</taxon>
        <taxon>Chromadorea</taxon>
        <taxon>Rhabditida</taxon>
        <taxon>Rhabditina</taxon>
        <taxon>Rhabditomorpha</taxon>
        <taxon>Rhabditoidea</taxon>
        <taxon>Rhabditidae</taxon>
        <taxon>Peloderinae</taxon>
        <taxon>Caenorhabditis</taxon>
    </lineage>
</organism>
<dbReference type="Proteomes" id="UP000095282">
    <property type="component" value="Unplaced"/>
</dbReference>
<keyword evidence="6 10" id="KW-0472">Membrane</keyword>
<evidence type="ECO:0000256" key="10">
    <source>
        <dbReference type="SAM" id="Phobius"/>
    </source>
</evidence>
<evidence type="ECO:0000256" key="6">
    <source>
        <dbReference type="ARBA" id="ARBA00023136"/>
    </source>
</evidence>
<feature type="transmembrane region" description="Helical" evidence="10">
    <location>
        <begin position="267"/>
        <end position="289"/>
    </location>
</feature>
<dbReference type="PANTHER" id="PTHR24230:SF136">
    <property type="entry name" value="G-PROTEIN COUPLED RECEPTORS FAMILY 1 PROFILE DOMAIN-CONTAINING PROTEIN"/>
    <property type="match status" value="1"/>
</dbReference>
<feature type="region of interest" description="Disordered" evidence="9">
    <location>
        <begin position="350"/>
        <end position="371"/>
    </location>
</feature>
<evidence type="ECO:0000256" key="3">
    <source>
        <dbReference type="ARBA" id="ARBA00022692"/>
    </source>
</evidence>
<keyword evidence="12" id="KW-1185">Reference proteome</keyword>
<evidence type="ECO:0000256" key="2">
    <source>
        <dbReference type="ARBA" id="ARBA00022475"/>
    </source>
</evidence>
<dbReference type="PROSITE" id="PS50262">
    <property type="entry name" value="G_PROTEIN_RECEP_F1_2"/>
    <property type="match status" value="1"/>
</dbReference>
<dbReference type="eggNOG" id="KOG3656">
    <property type="taxonomic scope" value="Eukaryota"/>
</dbReference>
<evidence type="ECO:0000256" key="1">
    <source>
        <dbReference type="ARBA" id="ARBA00004651"/>
    </source>
</evidence>
<dbReference type="PANTHER" id="PTHR24230">
    <property type="entry name" value="G-PROTEIN COUPLED RECEPTOR"/>
    <property type="match status" value="1"/>
</dbReference>
<feature type="transmembrane region" description="Helical" evidence="10">
    <location>
        <begin position="148"/>
        <end position="166"/>
    </location>
</feature>
<protein>
    <submittedName>
        <fullName evidence="13">G_PROTEIN_RECEP_F1_2 domain-containing protein</fullName>
    </submittedName>
</protein>
<feature type="transmembrane region" description="Helical" evidence="10">
    <location>
        <begin position="394"/>
        <end position="417"/>
    </location>
</feature>
<accession>A0A1I7T8E9</accession>
<feature type="transmembrane region" description="Helical" evidence="10">
    <location>
        <begin position="102"/>
        <end position="128"/>
    </location>
</feature>
<keyword evidence="2" id="KW-1003">Cell membrane</keyword>
<dbReference type="GO" id="GO:0005886">
    <property type="term" value="C:plasma membrane"/>
    <property type="evidence" value="ECO:0007669"/>
    <property type="project" value="UniProtKB-SubCell"/>
</dbReference>
<evidence type="ECO:0000259" key="11">
    <source>
        <dbReference type="PROSITE" id="PS50262"/>
    </source>
</evidence>
<sequence length="456" mass="52071">MDDYLGTSFLSVKFQTFFCLYKLQLPSNSRLMSYSNENLTLEQLEEANALKEAEEISEILRIKIEVCIYVVVFFIGGPLNLMALSKSLRAFSRTHKAKSQILLLRITLNLADLMTLFLYVPKQIIWLITYQWYGGEFLCRACAFFSTFSFYLNSFVIACIAIDRVFGAYNISSLNAHRKAYIRCRNLLGCGWILAFLLSLPQAVVFTTTSPYEKIEFKQCATIFMIFLHEKRIEYQDPSTSDIRREEIDAEAASMERWEKLYAINHFLFVFWIPCIIIVGSYIVVLLILQGHLKQDKSSSSSSCFNFRVKSSDLTLDDTQSTTTRSPTRSTYLLQQEESFALRSSSSYDFESHQSHPTRQGSIKSRASSGGGTKFGAMAVTTIHRAKQHAKRQAALIIVAYLCIWSPYNLFTVLNLFGMPIMEELRHFLSFLNAAICVNTVVNPIIYGVFAMPSRK</sequence>
<feature type="transmembrane region" description="Helical" evidence="10">
    <location>
        <begin position="62"/>
        <end position="81"/>
    </location>
</feature>
<evidence type="ECO:0000256" key="9">
    <source>
        <dbReference type="SAM" id="MobiDB-lite"/>
    </source>
</evidence>
<comment type="subcellular location">
    <subcellularLocation>
        <location evidence="1">Cell membrane</location>
        <topology evidence="1">Multi-pass membrane protein</topology>
    </subcellularLocation>
</comment>
<evidence type="ECO:0000256" key="7">
    <source>
        <dbReference type="ARBA" id="ARBA00023170"/>
    </source>
</evidence>
<dbReference type="WBParaSite" id="Csp11.Scaffold543.g3429.t2">
    <property type="protein sequence ID" value="Csp11.Scaffold543.g3429.t2"/>
    <property type="gene ID" value="Csp11.Scaffold543.g3429"/>
</dbReference>
<dbReference type="Gene3D" id="1.20.1070.10">
    <property type="entry name" value="Rhodopsin 7-helix transmembrane proteins"/>
    <property type="match status" value="1"/>
</dbReference>
<keyword evidence="8" id="KW-0807">Transducer</keyword>
<dbReference type="SUPFAM" id="SSF81321">
    <property type="entry name" value="Family A G protein-coupled receptor-like"/>
    <property type="match status" value="1"/>
</dbReference>
<feature type="transmembrane region" description="Helical" evidence="10">
    <location>
        <begin position="187"/>
        <end position="206"/>
    </location>
</feature>
<proteinExistence type="predicted"/>
<reference evidence="13" key="1">
    <citation type="submission" date="2016-11" db="UniProtKB">
        <authorList>
            <consortium name="WormBaseParasite"/>
        </authorList>
    </citation>
    <scope>IDENTIFICATION</scope>
</reference>
<keyword evidence="7" id="KW-0675">Receptor</keyword>
<feature type="compositionally biased region" description="Polar residues" evidence="9">
    <location>
        <begin position="350"/>
        <end position="368"/>
    </location>
</feature>
<dbReference type="Pfam" id="PF00001">
    <property type="entry name" value="7tm_1"/>
    <property type="match status" value="1"/>
</dbReference>
<name>A0A1I7T8E9_9PELO</name>
<evidence type="ECO:0000256" key="4">
    <source>
        <dbReference type="ARBA" id="ARBA00022989"/>
    </source>
</evidence>
<dbReference type="GO" id="GO:0008528">
    <property type="term" value="F:G protein-coupled peptide receptor activity"/>
    <property type="evidence" value="ECO:0007669"/>
    <property type="project" value="TreeGrafter"/>
</dbReference>
<dbReference type="GO" id="GO:0007218">
    <property type="term" value="P:neuropeptide signaling pathway"/>
    <property type="evidence" value="ECO:0007669"/>
    <property type="project" value="TreeGrafter"/>
</dbReference>
<evidence type="ECO:0000313" key="12">
    <source>
        <dbReference type="Proteomes" id="UP000095282"/>
    </source>
</evidence>
<evidence type="ECO:0000256" key="8">
    <source>
        <dbReference type="ARBA" id="ARBA00023224"/>
    </source>
</evidence>
<dbReference type="InterPro" id="IPR017452">
    <property type="entry name" value="GPCR_Rhodpsn_7TM"/>
</dbReference>
<dbReference type="AlphaFoldDB" id="A0A1I7T8E9"/>
<dbReference type="PRINTS" id="PR00237">
    <property type="entry name" value="GPCRRHODOPSN"/>
</dbReference>